<proteinExistence type="predicted"/>
<dbReference type="Proteomes" id="UP000184164">
    <property type="component" value="Unassembled WGS sequence"/>
</dbReference>
<gene>
    <name evidence="1" type="ORF">SAMN05444274_103273</name>
</gene>
<dbReference type="AlphaFoldDB" id="A0A1M4Y8F2"/>
<dbReference type="EMBL" id="FQUM01000003">
    <property type="protein sequence ID" value="SHF02087.1"/>
    <property type="molecule type" value="Genomic_DNA"/>
</dbReference>
<organism evidence="1 2">
    <name type="scientific">Mariniphaga anaerophila</name>
    <dbReference type="NCBI Taxonomy" id="1484053"/>
    <lineage>
        <taxon>Bacteria</taxon>
        <taxon>Pseudomonadati</taxon>
        <taxon>Bacteroidota</taxon>
        <taxon>Bacteroidia</taxon>
        <taxon>Marinilabiliales</taxon>
        <taxon>Prolixibacteraceae</taxon>
        <taxon>Mariniphaga</taxon>
    </lineage>
</organism>
<evidence type="ECO:0000313" key="2">
    <source>
        <dbReference type="Proteomes" id="UP000184164"/>
    </source>
</evidence>
<evidence type="ECO:0000313" key="1">
    <source>
        <dbReference type="EMBL" id="SHF02087.1"/>
    </source>
</evidence>
<name>A0A1M4Y8F2_9BACT</name>
<reference evidence="1 2" key="1">
    <citation type="submission" date="2016-11" db="EMBL/GenBank/DDBJ databases">
        <authorList>
            <person name="Jaros S."/>
            <person name="Januszkiewicz K."/>
            <person name="Wedrychowicz H."/>
        </authorList>
    </citation>
    <scope>NUCLEOTIDE SEQUENCE [LARGE SCALE GENOMIC DNA]</scope>
    <source>
        <strain evidence="1 2">DSM 26910</strain>
    </source>
</reference>
<protein>
    <submittedName>
        <fullName evidence="1">Uncharacterized protein</fullName>
    </submittedName>
</protein>
<keyword evidence="2" id="KW-1185">Reference proteome</keyword>
<sequence length="29" mass="3116">MSLIGGKNSKISLGEGNSYGLWTILTFNN</sequence>
<accession>A0A1M4Y8F2</accession>